<dbReference type="CDD" id="cd02199">
    <property type="entry name" value="YjgF_YER057c_UK114_like_1"/>
    <property type="match status" value="1"/>
</dbReference>
<dbReference type="InterPro" id="IPR013813">
    <property type="entry name" value="Endoribo_LPSP/chorism_mut-like"/>
</dbReference>
<organism evidence="2 3">
    <name type="scientific">Nonomuraea maritima</name>
    <dbReference type="NCBI Taxonomy" id="683260"/>
    <lineage>
        <taxon>Bacteria</taxon>
        <taxon>Bacillati</taxon>
        <taxon>Actinomycetota</taxon>
        <taxon>Actinomycetes</taxon>
        <taxon>Streptosporangiales</taxon>
        <taxon>Streptosporangiaceae</taxon>
        <taxon>Nonomuraea</taxon>
    </lineage>
</organism>
<accession>A0A1G9LBT0</accession>
<sequence length="153" mass="15649">MTTPEQRLEELGLTLPEVVAPLAAYVPAVRTGNLVYTSGQLPVVQGKLAATGKLGAEVTTEQGAELARVCALNALAALKSEVGDLAKVVRVVKVVVFVASDPSFTDQPKVGNGASELLAEVLGDAGRHARSAVGVASLPLDAPVEVELIAEVA</sequence>
<dbReference type="Proteomes" id="UP000198683">
    <property type="component" value="Unassembled WGS sequence"/>
</dbReference>
<evidence type="ECO:0000259" key="1">
    <source>
        <dbReference type="Pfam" id="PF14588"/>
    </source>
</evidence>
<protein>
    <submittedName>
        <fullName evidence="2">Enamine deaminase RidA, house cleaning of reactive enamine intermediates, YjgF/YER057c/UK114 family</fullName>
    </submittedName>
</protein>
<evidence type="ECO:0000313" key="2">
    <source>
        <dbReference type="EMBL" id="SDL59418.1"/>
    </source>
</evidence>
<name>A0A1G9LBT0_9ACTN</name>
<gene>
    <name evidence="2" type="ORF">SAMN05421874_124107</name>
</gene>
<dbReference type="SUPFAM" id="SSF55298">
    <property type="entry name" value="YjgF-like"/>
    <property type="match status" value="1"/>
</dbReference>
<dbReference type="PANTHER" id="PTHR43760">
    <property type="entry name" value="ENDORIBONUCLEASE-RELATED"/>
    <property type="match status" value="1"/>
</dbReference>
<keyword evidence="3" id="KW-1185">Reference proteome</keyword>
<reference evidence="2 3" key="1">
    <citation type="submission" date="2016-10" db="EMBL/GenBank/DDBJ databases">
        <authorList>
            <person name="de Groot N.N."/>
        </authorList>
    </citation>
    <scope>NUCLEOTIDE SEQUENCE [LARGE SCALE GENOMIC DNA]</scope>
    <source>
        <strain evidence="2 3">CGMCC 4.5681</strain>
    </source>
</reference>
<dbReference type="PANTHER" id="PTHR43760:SF1">
    <property type="entry name" value="ENDORIBONUCLEASE L-PSP_CHORISMATE MUTASE-LIKE DOMAIN-CONTAINING PROTEIN"/>
    <property type="match status" value="1"/>
</dbReference>
<dbReference type="Gene3D" id="3.30.1330.40">
    <property type="entry name" value="RutC-like"/>
    <property type="match status" value="1"/>
</dbReference>
<proteinExistence type="predicted"/>
<dbReference type="RefSeq" id="WP_090771373.1">
    <property type="nucleotide sequence ID" value="NZ_FNFB01000024.1"/>
</dbReference>
<evidence type="ECO:0000313" key="3">
    <source>
        <dbReference type="Proteomes" id="UP000198683"/>
    </source>
</evidence>
<dbReference type="InterPro" id="IPR035959">
    <property type="entry name" value="RutC-like_sf"/>
</dbReference>
<dbReference type="Pfam" id="PF14588">
    <property type="entry name" value="YjgF_endoribonc"/>
    <property type="match status" value="1"/>
</dbReference>
<dbReference type="EMBL" id="FNFB01000024">
    <property type="protein sequence ID" value="SDL59418.1"/>
    <property type="molecule type" value="Genomic_DNA"/>
</dbReference>
<dbReference type="AlphaFoldDB" id="A0A1G9LBT0"/>
<dbReference type="OrthoDB" id="9806229at2"/>
<feature type="domain" description="Endoribonuclease L-PSP/chorismate mutase-like" evidence="1">
    <location>
        <begin position="5"/>
        <end position="151"/>
    </location>
</feature>
<dbReference type="STRING" id="683260.SAMN05421874_124107"/>